<dbReference type="SUPFAM" id="SSF88874">
    <property type="entry name" value="Receptor-binding domain of short tail fibre protein gp12"/>
    <property type="match status" value="1"/>
</dbReference>
<evidence type="ECO:0000313" key="2">
    <source>
        <dbReference type="EMBL" id="QHU05145.1"/>
    </source>
</evidence>
<evidence type="ECO:0008006" key="3">
    <source>
        <dbReference type="Google" id="ProtNLM"/>
    </source>
</evidence>
<accession>A0A6C0JH91</accession>
<sequence>MSGLSLFYRNHSINPPVGSINQFCGNGTSDPDGWLICDGQPRTAPNNDGRYVDLAPILNSIQSGVYTGSIAGTVLTVTSVNSGIVCIGQTISGTNVTAGTKITAYGTGTGATGTYTVSISKTVASTTFTATTSHDSNNIVLPNLKSRFLYGSASTTSGIGTFGGSATQTLTAAHLPSHTHPGTTDNDSPDHTHTYNSGTGTEDRVRIYGGYYERKIITTATSNQDTNHTHGLGLSSTTGAGLPFGTMPPYSIINYMMKY</sequence>
<dbReference type="EMBL" id="MN740408">
    <property type="protein sequence ID" value="QHU05145.1"/>
    <property type="molecule type" value="Genomic_DNA"/>
</dbReference>
<dbReference type="AlphaFoldDB" id="A0A6C0JH91"/>
<protein>
    <recommendedName>
        <fullName evidence="3">Phage tail collar domain-containing protein</fullName>
    </recommendedName>
</protein>
<reference evidence="2" key="1">
    <citation type="journal article" date="2020" name="Nature">
        <title>Giant virus diversity and host interactions through global metagenomics.</title>
        <authorList>
            <person name="Schulz F."/>
            <person name="Roux S."/>
            <person name="Paez-Espino D."/>
            <person name="Jungbluth S."/>
            <person name="Walsh D.A."/>
            <person name="Denef V.J."/>
            <person name="McMahon K.D."/>
            <person name="Konstantinidis K.T."/>
            <person name="Eloe-Fadrosh E.A."/>
            <person name="Kyrpides N.C."/>
            <person name="Woyke T."/>
        </authorList>
    </citation>
    <scope>NUCLEOTIDE SEQUENCE</scope>
    <source>
        <strain evidence="2">GVMAG-M-3300027708-5</strain>
    </source>
</reference>
<feature type="region of interest" description="Disordered" evidence="1">
    <location>
        <begin position="175"/>
        <end position="201"/>
    </location>
</feature>
<organism evidence="2">
    <name type="scientific">viral metagenome</name>
    <dbReference type="NCBI Taxonomy" id="1070528"/>
    <lineage>
        <taxon>unclassified sequences</taxon>
        <taxon>metagenomes</taxon>
        <taxon>organismal metagenomes</taxon>
    </lineage>
</organism>
<evidence type="ECO:0000256" key="1">
    <source>
        <dbReference type="SAM" id="MobiDB-lite"/>
    </source>
</evidence>
<name>A0A6C0JH91_9ZZZZ</name>
<proteinExistence type="predicted"/>